<organism evidence="5 6">
    <name type="scientific">Iocasia fonsfrigidae</name>
    <dbReference type="NCBI Taxonomy" id="2682810"/>
    <lineage>
        <taxon>Bacteria</taxon>
        <taxon>Bacillati</taxon>
        <taxon>Bacillota</taxon>
        <taxon>Clostridia</taxon>
        <taxon>Halanaerobiales</taxon>
        <taxon>Halanaerobiaceae</taxon>
        <taxon>Iocasia</taxon>
    </lineage>
</organism>
<evidence type="ECO:0000313" key="5">
    <source>
        <dbReference type="EMBL" id="QTL96628.1"/>
    </source>
</evidence>
<dbReference type="GO" id="GO:0005829">
    <property type="term" value="C:cytosol"/>
    <property type="evidence" value="ECO:0007669"/>
    <property type="project" value="TreeGrafter"/>
</dbReference>
<keyword evidence="6" id="KW-1185">Reference proteome</keyword>
<evidence type="ECO:0000313" key="6">
    <source>
        <dbReference type="Proteomes" id="UP000665020"/>
    </source>
</evidence>
<dbReference type="FunFam" id="1.20.200.10:FF:000001">
    <property type="entry name" value="Fumarate hydratase, mitochondrial"/>
    <property type="match status" value="1"/>
</dbReference>
<dbReference type="PANTHER" id="PTHR42696:SF2">
    <property type="entry name" value="ASPARTATE AMMONIA-LYASE"/>
    <property type="match status" value="1"/>
</dbReference>
<dbReference type="NCBIfam" id="NF008909">
    <property type="entry name" value="PRK12273.1"/>
    <property type="match status" value="1"/>
</dbReference>
<dbReference type="InterPro" id="IPR000362">
    <property type="entry name" value="Fumarate_lyase_fam"/>
</dbReference>
<reference evidence="5" key="1">
    <citation type="submission" date="2019-12" db="EMBL/GenBank/DDBJ databases">
        <authorList>
            <person name="zhang j."/>
            <person name="sun C.M."/>
        </authorList>
    </citation>
    <scope>NUCLEOTIDE SEQUENCE</scope>
    <source>
        <strain evidence="5">NS-1</strain>
    </source>
</reference>
<dbReference type="EMBL" id="CP046640">
    <property type="protein sequence ID" value="QTL96628.1"/>
    <property type="molecule type" value="Genomic_DNA"/>
</dbReference>
<dbReference type="GO" id="GO:0008652">
    <property type="term" value="P:amino acid biosynthetic process"/>
    <property type="evidence" value="ECO:0007669"/>
    <property type="project" value="UniProtKB-KW"/>
</dbReference>
<dbReference type="InterPro" id="IPR020557">
    <property type="entry name" value="Fumarate_lyase_CS"/>
</dbReference>
<dbReference type="Pfam" id="PF00206">
    <property type="entry name" value="Lyase_1"/>
    <property type="match status" value="1"/>
</dbReference>
<dbReference type="InterPro" id="IPR018951">
    <property type="entry name" value="Fumarase_C_C"/>
</dbReference>
<protein>
    <submittedName>
        <fullName evidence="5">Aspartate ammonia-lyase</fullName>
        <ecNumber evidence="5">4.3.1.1</ecNumber>
    </submittedName>
</protein>
<dbReference type="SUPFAM" id="SSF48557">
    <property type="entry name" value="L-aspartase-like"/>
    <property type="match status" value="1"/>
</dbReference>
<dbReference type="AlphaFoldDB" id="A0A8A7KAS1"/>
<dbReference type="EC" id="4.3.1.1" evidence="5"/>
<evidence type="ECO:0000256" key="2">
    <source>
        <dbReference type="ARBA" id="ARBA00023239"/>
    </source>
</evidence>
<sequence>MDLSLNKGKDKRVESDLIGKMELSVEAYYGINTLRAMENFSLSSFRVHPELIKGIAAVKKAAAITNQQLDLLPAKKAEAIIQACEEIMEGGLREEFKLDAYQGGAGTSTNMMLNEVIANRALEIIGEKKGSYQLIHPNDDVNKGQSTNDVYPTALRIAVLKLLVPLTDSFASLQGALQEKEKEFAEVVKLGRTQLQDALPITLGQEFAAYAEAIGRDRWRLYKIEERLKKTNLGGTAIGTGLNTPQTYIFKIYQQLRQVTGLSLAQAENMIDITQNMDVFVEVSGLLKAAAVNLNKIASDLRLLSSGPRGGIAELRLPEVQAGSSIMPGKVNPVICELINQVSVEIISSDQAVTLAARDGQLELNAFTPLIAHKILNAMEIMQKGVDIFVSKCIKGIEVDISRCEELLKNSLAGVTALVPYLGYDKCSQLAHKVIESAQSLTEVVLSEGLLSRKELARIMERESMTRPGIINIKNSD</sequence>
<dbReference type="Proteomes" id="UP000665020">
    <property type="component" value="Chromosome"/>
</dbReference>
<dbReference type="PRINTS" id="PR00145">
    <property type="entry name" value="ARGSUCLYASE"/>
</dbReference>
<keyword evidence="2 5" id="KW-0456">Lyase</keyword>
<gene>
    <name evidence="5" type="ORF">GM661_00895</name>
</gene>
<accession>A0A8A7KAS1</accession>
<evidence type="ECO:0000259" key="3">
    <source>
        <dbReference type="Pfam" id="PF00206"/>
    </source>
</evidence>
<dbReference type="GO" id="GO:0008797">
    <property type="term" value="F:aspartate ammonia-lyase activity"/>
    <property type="evidence" value="ECO:0007669"/>
    <property type="project" value="UniProtKB-EC"/>
</dbReference>
<dbReference type="InterPro" id="IPR051546">
    <property type="entry name" value="Aspartate_Ammonia-Lyase"/>
</dbReference>
<keyword evidence="1" id="KW-0028">Amino-acid biosynthesis</keyword>
<dbReference type="Gene3D" id="1.10.275.10">
    <property type="entry name" value="Fumarase/aspartase (N-terminal domain)"/>
    <property type="match status" value="1"/>
</dbReference>
<dbReference type="PANTHER" id="PTHR42696">
    <property type="entry name" value="ASPARTATE AMMONIA-LYASE"/>
    <property type="match status" value="1"/>
</dbReference>
<dbReference type="InterPro" id="IPR008948">
    <property type="entry name" value="L-Aspartase-like"/>
</dbReference>
<dbReference type="Gene3D" id="1.20.200.10">
    <property type="entry name" value="Fumarase/aspartase (Central domain)"/>
    <property type="match status" value="1"/>
</dbReference>
<feature type="domain" description="Fumarate lyase N-terminal" evidence="3">
    <location>
        <begin position="19"/>
        <end position="347"/>
    </location>
</feature>
<evidence type="ECO:0000259" key="4">
    <source>
        <dbReference type="Pfam" id="PF10415"/>
    </source>
</evidence>
<dbReference type="InterPro" id="IPR024083">
    <property type="entry name" value="Fumarase/histidase_N"/>
</dbReference>
<evidence type="ECO:0000256" key="1">
    <source>
        <dbReference type="ARBA" id="ARBA00022605"/>
    </source>
</evidence>
<dbReference type="Gene3D" id="1.10.40.30">
    <property type="entry name" value="Fumarase/aspartase (C-terminal domain)"/>
    <property type="match status" value="1"/>
</dbReference>
<feature type="domain" description="Fumarase C C-terminal" evidence="4">
    <location>
        <begin position="415"/>
        <end position="467"/>
    </location>
</feature>
<name>A0A8A7KAS1_9FIRM</name>
<dbReference type="FunFam" id="1.10.275.10:FF:000001">
    <property type="entry name" value="Fumarate hydratase, mitochondrial"/>
    <property type="match status" value="1"/>
</dbReference>
<dbReference type="CDD" id="cd01357">
    <property type="entry name" value="Aspartase"/>
    <property type="match status" value="1"/>
</dbReference>
<dbReference type="KEGG" id="ifn:GM661_00895"/>
<dbReference type="Pfam" id="PF10415">
    <property type="entry name" value="FumaraseC_C"/>
    <property type="match status" value="1"/>
</dbReference>
<dbReference type="PRINTS" id="PR00149">
    <property type="entry name" value="FUMRATELYASE"/>
</dbReference>
<dbReference type="GO" id="GO:0006099">
    <property type="term" value="P:tricarboxylic acid cycle"/>
    <property type="evidence" value="ECO:0007669"/>
    <property type="project" value="InterPro"/>
</dbReference>
<dbReference type="InterPro" id="IPR022761">
    <property type="entry name" value="Fumarate_lyase_N"/>
</dbReference>
<dbReference type="PROSITE" id="PS00163">
    <property type="entry name" value="FUMARATE_LYASES"/>
    <property type="match status" value="1"/>
</dbReference>
<dbReference type="GO" id="GO:0006531">
    <property type="term" value="P:aspartate metabolic process"/>
    <property type="evidence" value="ECO:0007669"/>
    <property type="project" value="TreeGrafter"/>
</dbReference>
<proteinExistence type="predicted"/>